<feature type="repeat" description="WD" evidence="11">
    <location>
        <begin position="544"/>
        <end position="577"/>
    </location>
</feature>
<keyword evidence="4" id="KW-0747">Spliceosome</keyword>
<dbReference type="GO" id="GO:0000398">
    <property type="term" value="P:mRNA splicing, via spliceosome"/>
    <property type="evidence" value="ECO:0007669"/>
    <property type="project" value="InterPro"/>
</dbReference>
<evidence type="ECO:0000256" key="9">
    <source>
        <dbReference type="ARBA" id="ARBA00075265"/>
    </source>
</evidence>
<keyword evidence="7" id="KW-0539">Nucleus</keyword>
<gene>
    <name evidence="13" type="ORF">B4U80_04652</name>
</gene>
<proteinExistence type="predicted"/>
<evidence type="ECO:0000256" key="10">
    <source>
        <dbReference type="ARBA" id="ARBA00076678"/>
    </source>
</evidence>
<dbReference type="PROSITE" id="PS50294">
    <property type="entry name" value="WD_REPEATS_REGION"/>
    <property type="match status" value="3"/>
</dbReference>
<evidence type="ECO:0000256" key="7">
    <source>
        <dbReference type="ARBA" id="ARBA00023242"/>
    </source>
</evidence>
<evidence type="ECO:0000256" key="5">
    <source>
        <dbReference type="ARBA" id="ARBA00022737"/>
    </source>
</evidence>
<dbReference type="Gene3D" id="2.130.10.10">
    <property type="entry name" value="YVTN repeat-like/Quinoprotein amine dehydrogenase"/>
    <property type="match status" value="1"/>
</dbReference>
<dbReference type="PANTHER" id="PTHR43979:SF1">
    <property type="entry name" value="PRE-MRNA-PROCESSING FACTOR 17"/>
    <property type="match status" value="1"/>
</dbReference>
<dbReference type="PRINTS" id="PR00320">
    <property type="entry name" value="GPROTEINBRPT"/>
</dbReference>
<keyword evidence="5" id="KW-0677">Repeat</keyword>
<dbReference type="SUPFAM" id="SSF50978">
    <property type="entry name" value="WD40 repeat-like"/>
    <property type="match status" value="1"/>
</dbReference>
<feature type="repeat" description="WD" evidence="11">
    <location>
        <begin position="412"/>
        <end position="444"/>
    </location>
</feature>
<feature type="region of interest" description="Disordered" evidence="12">
    <location>
        <begin position="1"/>
        <end position="26"/>
    </location>
</feature>
<dbReference type="InterPro" id="IPR020472">
    <property type="entry name" value="WD40_PAC1"/>
</dbReference>
<evidence type="ECO:0000313" key="13">
    <source>
        <dbReference type="EMBL" id="RWS26980.1"/>
    </source>
</evidence>
<evidence type="ECO:0000256" key="12">
    <source>
        <dbReference type="SAM" id="MobiDB-lite"/>
    </source>
</evidence>
<evidence type="ECO:0000256" key="4">
    <source>
        <dbReference type="ARBA" id="ARBA00022728"/>
    </source>
</evidence>
<dbReference type="InterPro" id="IPR015943">
    <property type="entry name" value="WD40/YVTN_repeat-like_dom_sf"/>
</dbReference>
<dbReference type="SMART" id="SM00320">
    <property type="entry name" value="WD40"/>
    <property type="match status" value="6"/>
</dbReference>
<comment type="caution">
    <text evidence="13">The sequence shown here is derived from an EMBL/GenBank/DDBJ whole genome shotgun (WGS) entry which is preliminary data.</text>
</comment>
<keyword evidence="14" id="KW-1185">Reference proteome</keyword>
<organism evidence="13 14">
    <name type="scientific">Leptotrombidium deliense</name>
    <dbReference type="NCBI Taxonomy" id="299467"/>
    <lineage>
        <taxon>Eukaryota</taxon>
        <taxon>Metazoa</taxon>
        <taxon>Ecdysozoa</taxon>
        <taxon>Arthropoda</taxon>
        <taxon>Chelicerata</taxon>
        <taxon>Arachnida</taxon>
        <taxon>Acari</taxon>
        <taxon>Acariformes</taxon>
        <taxon>Trombidiformes</taxon>
        <taxon>Prostigmata</taxon>
        <taxon>Anystina</taxon>
        <taxon>Parasitengona</taxon>
        <taxon>Trombiculoidea</taxon>
        <taxon>Trombiculidae</taxon>
        <taxon>Leptotrombidium</taxon>
    </lineage>
</organism>
<feature type="repeat" description="WD" evidence="11">
    <location>
        <begin position="326"/>
        <end position="367"/>
    </location>
</feature>
<dbReference type="EMBL" id="NCKV01002339">
    <property type="protein sequence ID" value="RWS26980.1"/>
    <property type="molecule type" value="Genomic_DNA"/>
</dbReference>
<dbReference type="Pfam" id="PF00400">
    <property type="entry name" value="WD40"/>
    <property type="match status" value="6"/>
</dbReference>
<feature type="repeat" description="WD" evidence="11">
    <location>
        <begin position="514"/>
        <end position="543"/>
    </location>
</feature>
<keyword evidence="2 11" id="KW-0853">WD repeat</keyword>
<sequence length="577" mass="65937">MSLLQSLVDYSSDSSTEEETEESRISVEVSEDLQNKLKSLNACPIVDDSLAVAKKLTSSFQPLVNTNVTKELTHNPKYEHLYAPEFGPVVNPFQSDEKNRNFLTGYIEQAHVNDYQFETQRRIFHSYGVANDPSDKMQSTMIAKGDASSVIGAPVAIGSSDPQTVEQKAFNPTSKRKRAKNMDSTDIEGYTGPWAKYEDEVTISQPSAEEQVVIDEFLAKRKKYTQKKDDKEFEEKSILHISDPYDYQGRSFLHTPQDLDVNLRPDHVPTKCFLPKKLIHTYTGHTKALSAIRWFPFSGHLFLSAGMDSKIKLFEVYNERRCILTYLGHKQAVRDICFNRHGDKFLSTGYDRLLKLWDTETGQCIKKFNNRKVAYCIKFNPDEERSHLFISGMSDKKILCWDTRSGNIVQEYDRHLGAINTITFVDNNRRFVSTSDDKSLRVWEWDIPVDIKYIADPGLHSMPAVSSAPNGKWLACQSMDNKIQAFACMNRFKLNSKKIFTGHMVAGYACSPDFSPDMSYLVSGDADGKVFIWDWKTTRLLKSFQAHENVCINVLWHPHETSKLLTAGWDNTVKLWD</sequence>
<dbReference type="PROSITE" id="PS50082">
    <property type="entry name" value="WD_REPEATS_2"/>
    <property type="match status" value="5"/>
</dbReference>
<keyword evidence="3" id="KW-0507">mRNA processing</keyword>
<dbReference type="GO" id="GO:0071013">
    <property type="term" value="C:catalytic step 2 spliceosome"/>
    <property type="evidence" value="ECO:0007669"/>
    <property type="project" value="InterPro"/>
</dbReference>
<dbReference type="InterPro" id="IPR001680">
    <property type="entry name" value="WD40_rpt"/>
</dbReference>
<feature type="repeat" description="WD" evidence="11">
    <location>
        <begin position="282"/>
        <end position="316"/>
    </location>
</feature>
<feature type="region of interest" description="Disordered" evidence="12">
    <location>
        <begin position="161"/>
        <end position="185"/>
    </location>
</feature>
<dbReference type="VEuPathDB" id="VectorBase:LDEU005059"/>
<dbReference type="InterPro" id="IPR036322">
    <property type="entry name" value="WD40_repeat_dom_sf"/>
</dbReference>
<dbReference type="AlphaFoldDB" id="A0A443SHI4"/>
<keyword evidence="6" id="KW-0508">mRNA splicing</keyword>
<comment type="subcellular location">
    <subcellularLocation>
        <location evidence="1">Nucleus</location>
    </subcellularLocation>
</comment>
<reference evidence="13 14" key="1">
    <citation type="journal article" date="2018" name="Gigascience">
        <title>Genomes of trombidid mites reveal novel predicted allergens and laterally-transferred genes associated with secondary metabolism.</title>
        <authorList>
            <person name="Dong X."/>
            <person name="Chaisiri K."/>
            <person name="Xia D."/>
            <person name="Armstrong S.D."/>
            <person name="Fang Y."/>
            <person name="Donnelly M.J."/>
            <person name="Kadowaki T."/>
            <person name="McGarry J.W."/>
            <person name="Darby A.C."/>
            <person name="Makepeace B.L."/>
        </authorList>
    </citation>
    <scope>NUCLEOTIDE SEQUENCE [LARGE SCALE GENOMIC DNA]</scope>
    <source>
        <strain evidence="13">UoL-UT</strain>
    </source>
</reference>
<evidence type="ECO:0000256" key="1">
    <source>
        <dbReference type="ARBA" id="ARBA00004123"/>
    </source>
</evidence>
<dbReference type="InterPro" id="IPR032847">
    <property type="entry name" value="PRPF17"/>
</dbReference>
<evidence type="ECO:0000313" key="14">
    <source>
        <dbReference type="Proteomes" id="UP000288716"/>
    </source>
</evidence>
<feature type="compositionally biased region" description="Polar residues" evidence="12">
    <location>
        <begin position="161"/>
        <end position="173"/>
    </location>
</feature>
<dbReference type="STRING" id="299467.A0A443SHI4"/>
<evidence type="ECO:0000256" key="2">
    <source>
        <dbReference type="ARBA" id="ARBA00022574"/>
    </source>
</evidence>
<dbReference type="OrthoDB" id="10257301at2759"/>
<protein>
    <recommendedName>
        <fullName evidence="8">Pre-mRNA-processing factor 17</fullName>
    </recommendedName>
    <alternativeName>
        <fullName evidence="10">Cell division cycle 40 homolog</fullName>
    </alternativeName>
    <alternativeName>
        <fullName evidence="9">PRP17 homolog</fullName>
    </alternativeName>
</protein>
<dbReference type="FunFam" id="2.130.10.10:FF:000034">
    <property type="entry name" value="Pre-mRNA-processing factor 17, putative"/>
    <property type="match status" value="1"/>
</dbReference>
<dbReference type="GO" id="GO:0003729">
    <property type="term" value="F:mRNA binding"/>
    <property type="evidence" value="ECO:0007669"/>
    <property type="project" value="TreeGrafter"/>
</dbReference>
<dbReference type="PANTHER" id="PTHR43979">
    <property type="entry name" value="PRE-MRNA-PROCESSING FACTOR 17"/>
    <property type="match status" value="1"/>
</dbReference>
<accession>A0A443SHI4</accession>
<dbReference type="Proteomes" id="UP000288716">
    <property type="component" value="Unassembled WGS sequence"/>
</dbReference>
<evidence type="ECO:0000256" key="8">
    <source>
        <dbReference type="ARBA" id="ARBA00068146"/>
    </source>
</evidence>
<dbReference type="CDD" id="cd00200">
    <property type="entry name" value="WD40"/>
    <property type="match status" value="1"/>
</dbReference>
<name>A0A443SHI4_9ACAR</name>
<evidence type="ECO:0000256" key="6">
    <source>
        <dbReference type="ARBA" id="ARBA00023187"/>
    </source>
</evidence>
<evidence type="ECO:0000256" key="11">
    <source>
        <dbReference type="PROSITE-ProRule" id="PRU00221"/>
    </source>
</evidence>
<evidence type="ECO:0000256" key="3">
    <source>
        <dbReference type="ARBA" id="ARBA00022664"/>
    </source>
</evidence>